<feature type="repeat" description="ANK" evidence="3">
    <location>
        <begin position="643"/>
        <end position="675"/>
    </location>
</feature>
<dbReference type="OrthoDB" id="5955452at2759"/>
<dbReference type="Pfam" id="PF13637">
    <property type="entry name" value="Ank_4"/>
    <property type="match status" value="1"/>
</dbReference>
<evidence type="ECO:0000256" key="2">
    <source>
        <dbReference type="ARBA" id="ARBA00023043"/>
    </source>
</evidence>
<dbReference type="InterPro" id="IPR027417">
    <property type="entry name" value="P-loop_NTPase"/>
</dbReference>
<proteinExistence type="predicted"/>
<dbReference type="EMBL" id="CAJPWZ010002607">
    <property type="protein sequence ID" value="CAG2241965.1"/>
    <property type="molecule type" value="Genomic_DNA"/>
</dbReference>
<feature type="domain" description="Novel STAND NTPase 3" evidence="5">
    <location>
        <begin position="79"/>
        <end position="232"/>
    </location>
</feature>
<dbReference type="InterPro" id="IPR002110">
    <property type="entry name" value="Ankyrin_rpt"/>
</dbReference>
<sequence>MKNEKPKITNNVGSNRSISNFIPEGGEHDDGVTTYRPDKPELEENFRNFGNDSAKVPSHIKEYQDETLQDWGRKLNKIVITKAIEFIYQKIMKRNIIVIVGPTGSGKSATAYYAAFKLRKNNGHTIIPVRQPDDITNYHMPGTKQIFIIDDFIGKYAVNETDVYLWEKHVPLLKIIFCKNDDTKLILTSRTYIWQPERYACLSLDAYMCDLLSDHVSLTLTERRDICQSYLNHDDIKALKDETLFMYSFIPSICSSYISSENIPVERFFAVPYIMIEKEIDNFKIKSQVSFIALAILAIKQTISTNSFAIDNHEFDTLFHDVFHESAFLQYPSKNLLKSSLVALIGTYVKRTLIISYLNIQDENGYTPLHLASNSAIAKALLDYNANINPVDAFGRSPVYLACCTNQVKVLAVLIEKNADINQKTKTGLRPLHAACQSGSIGIVNMLIEQGAKINRSEPGITPLHEACKHGNECMIHTLIAANASVNHKTNYGLTPLHEACRNDRISAVKYFWIIKPICARGCRAIVDVLLQRDAHVNICDDDKVTPLILACKEEYTDVVDSLLRSKANVNYCEKDNCSSLLIACKTGNVDLVHLLLKYSADINLADIDMITPLHAACMNNNNTKLVLKLVESNANVNAADKNGQTPLFKSICNGNTDIVDSLLRHGALIDIYDTSGLSP</sequence>
<feature type="repeat" description="ANK" evidence="3">
    <location>
        <begin position="609"/>
        <end position="642"/>
    </location>
</feature>
<dbReference type="Pfam" id="PF12796">
    <property type="entry name" value="Ank_2"/>
    <property type="match status" value="3"/>
</dbReference>
<dbReference type="AlphaFoldDB" id="A0A8S3U8B7"/>
<organism evidence="6 7">
    <name type="scientific">Mytilus edulis</name>
    <name type="common">Blue mussel</name>
    <dbReference type="NCBI Taxonomy" id="6550"/>
    <lineage>
        <taxon>Eukaryota</taxon>
        <taxon>Metazoa</taxon>
        <taxon>Spiralia</taxon>
        <taxon>Lophotrochozoa</taxon>
        <taxon>Mollusca</taxon>
        <taxon>Bivalvia</taxon>
        <taxon>Autobranchia</taxon>
        <taxon>Pteriomorphia</taxon>
        <taxon>Mytilida</taxon>
        <taxon>Mytiloidea</taxon>
        <taxon>Mytilidae</taxon>
        <taxon>Mytilinae</taxon>
        <taxon>Mytilus</taxon>
    </lineage>
</organism>
<feature type="compositionally biased region" description="Polar residues" evidence="4">
    <location>
        <begin position="8"/>
        <end position="20"/>
    </location>
</feature>
<name>A0A8S3U8B7_MYTED</name>
<dbReference type="Pfam" id="PF20720">
    <property type="entry name" value="nSTAND3"/>
    <property type="match status" value="1"/>
</dbReference>
<dbReference type="Gene3D" id="3.40.50.300">
    <property type="entry name" value="P-loop containing nucleotide triphosphate hydrolases"/>
    <property type="match status" value="1"/>
</dbReference>
<dbReference type="Gene3D" id="1.25.40.20">
    <property type="entry name" value="Ankyrin repeat-containing domain"/>
    <property type="match status" value="3"/>
</dbReference>
<evidence type="ECO:0000313" key="6">
    <source>
        <dbReference type="EMBL" id="CAG2241965.1"/>
    </source>
</evidence>
<dbReference type="InterPro" id="IPR036770">
    <property type="entry name" value="Ankyrin_rpt-contain_sf"/>
</dbReference>
<dbReference type="SMART" id="SM00248">
    <property type="entry name" value="ANK"/>
    <property type="match status" value="9"/>
</dbReference>
<dbReference type="PANTHER" id="PTHR24189">
    <property type="entry name" value="MYOTROPHIN"/>
    <property type="match status" value="1"/>
</dbReference>
<evidence type="ECO:0000313" key="7">
    <source>
        <dbReference type="Proteomes" id="UP000683360"/>
    </source>
</evidence>
<evidence type="ECO:0000259" key="5">
    <source>
        <dbReference type="Pfam" id="PF20720"/>
    </source>
</evidence>
<evidence type="ECO:0000256" key="1">
    <source>
        <dbReference type="ARBA" id="ARBA00022737"/>
    </source>
</evidence>
<evidence type="ECO:0000256" key="3">
    <source>
        <dbReference type="PROSITE-ProRule" id="PRU00023"/>
    </source>
</evidence>
<gene>
    <name evidence="6" type="ORF">MEDL_54171</name>
</gene>
<dbReference type="PROSITE" id="PS50297">
    <property type="entry name" value="ANK_REP_REGION"/>
    <property type="match status" value="6"/>
</dbReference>
<comment type="caution">
    <text evidence="6">The sequence shown here is derived from an EMBL/GenBank/DDBJ whole genome shotgun (WGS) entry which is preliminary data.</text>
</comment>
<reference evidence="6" key="1">
    <citation type="submission" date="2021-03" db="EMBL/GenBank/DDBJ databases">
        <authorList>
            <person name="Bekaert M."/>
        </authorList>
    </citation>
    <scope>NUCLEOTIDE SEQUENCE</scope>
</reference>
<feature type="repeat" description="ANK" evidence="3">
    <location>
        <begin position="543"/>
        <end position="575"/>
    </location>
</feature>
<dbReference type="SUPFAM" id="SSF52540">
    <property type="entry name" value="P-loop containing nucleoside triphosphate hydrolases"/>
    <property type="match status" value="1"/>
</dbReference>
<keyword evidence="2 3" id="KW-0040">ANK repeat</keyword>
<dbReference type="InterPro" id="IPR049050">
    <property type="entry name" value="nSTAND3"/>
</dbReference>
<feature type="region of interest" description="Disordered" evidence="4">
    <location>
        <begin position="1"/>
        <end position="32"/>
    </location>
</feature>
<feature type="repeat" description="ANK" evidence="3">
    <location>
        <begin position="394"/>
        <end position="426"/>
    </location>
</feature>
<feature type="repeat" description="ANK" evidence="3">
    <location>
        <begin position="459"/>
        <end position="491"/>
    </location>
</feature>
<keyword evidence="1" id="KW-0677">Repeat</keyword>
<keyword evidence="7" id="KW-1185">Reference proteome</keyword>
<accession>A0A8S3U8B7</accession>
<dbReference type="PROSITE" id="PS50088">
    <property type="entry name" value="ANK_REPEAT"/>
    <property type="match status" value="7"/>
</dbReference>
<protein>
    <submittedName>
        <fullName evidence="6">ANK</fullName>
    </submittedName>
</protein>
<dbReference type="InterPro" id="IPR050745">
    <property type="entry name" value="Multifunctional_regulatory"/>
</dbReference>
<dbReference type="Proteomes" id="UP000683360">
    <property type="component" value="Unassembled WGS sequence"/>
</dbReference>
<feature type="repeat" description="ANK" evidence="3">
    <location>
        <begin position="427"/>
        <end position="459"/>
    </location>
</feature>
<dbReference type="PANTHER" id="PTHR24189:SF50">
    <property type="entry name" value="ANKYRIN REPEAT AND SOCS BOX PROTEIN 2"/>
    <property type="match status" value="1"/>
</dbReference>
<feature type="repeat" description="ANK" evidence="3">
    <location>
        <begin position="576"/>
        <end position="608"/>
    </location>
</feature>
<evidence type="ECO:0000256" key="4">
    <source>
        <dbReference type="SAM" id="MobiDB-lite"/>
    </source>
</evidence>
<dbReference type="SUPFAM" id="SSF48403">
    <property type="entry name" value="Ankyrin repeat"/>
    <property type="match status" value="2"/>
</dbReference>